<comment type="similarity">
    <text evidence="1">Belongs to the AHA1 family.</text>
</comment>
<dbReference type="CDD" id="cd08896">
    <property type="entry name" value="SRPBCC_CalC_Aha1-like_3"/>
    <property type="match status" value="1"/>
</dbReference>
<dbReference type="InterPro" id="IPR013538">
    <property type="entry name" value="ASHA1/2-like_C"/>
</dbReference>
<gene>
    <name evidence="3" type="ORF">XINFAN_02697</name>
</gene>
<reference evidence="3 4" key="1">
    <citation type="submission" date="2018-11" db="EMBL/GenBank/DDBJ databases">
        <authorList>
            <person name="Criscuolo A."/>
        </authorList>
    </citation>
    <scope>NUCLEOTIDE SEQUENCE [LARGE SCALE GENOMIC DNA]</scope>
    <source>
        <strain evidence="3">ACIP111625</strain>
    </source>
</reference>
<sequence>MSFDPATDLELTRRFAAAPATVWRCLTEPALIERWFAPRPVVTRDVSLDLRPGGSFRSVMDVPGHGEMPGHGCVLEVDPGRRLVWTDLMRGGWHPNAGSFGFTAVLTLEPEGEGTLYRAQALHRSQEQRAGHEKMGFHEGWGAAADQLGELAASL</sequence>
<evidence type="ECO:0000313" key="3">
    <source>
        <dbReference type="EMBL" id="VDC30795.1"/>
    </source>
</evidence>
<dbReference type="InterPro" id="IPR023393">
    <property type="entry name" value="START-like_dom_sf"/>
</dbReference>
<dbReference type="AlphaFoldDB" id="A0A3P5XKT3"/>
<evidence type="ECO:0000313" key="4">
    <source>
        <dbReference type="Proteomes" id="UP000277498"/>
    </source>
</evidence>
<feature type="domain" description="Activator of Hsp90 ATPase homologue 1/2-like C-terminal" evidence="2">
    <location>
        <begin position="17"/>
        <end position="151"/>
    </location>
</feature>
<dbReference type="Pfam" id="PF08327">
    <property type="entry name" value="AHSA1"/>
    <property type="match status" value="1"/>
</dbReference>
<dbReference type="Gene3D" id="3.30.530.20">
    <property type="match status" value="1"/>
</dbReference>
<dbReference type="Proteomes" id="UP000277498">
    <property type="component" value="Unassembled WGS sequence"/>
</dbReference>
<protein>
    <recommendedName>
        <fullName evidence="2">Activator of Hsp90 ATPase homologue 1/2-like C-terminal domain-containing protein</fullName>
    </recommendedName>
</protein>
<dbReference type="SUPFAM" id="SSF55961">
    <property type="entry name" value="Bet v1-like"/>
    <property type="match status" value="1"/>
</dbReference>
<dbReference type="EMBL" id="UXAW01000081">
    <property type="protein sequence ID" value="VDC30795.1"/>
    <property type="molecule type" value="Genomic_DNA"/>
</dbReference>
<organism evidence="3 4">
    <name type="scientific">Pseudogemmobacter humi</name>
    <dbReference type="NCBI Taxonomy" id="2483812"/>
    <lineage>
        <taxon>Bacteria</taxon>
        <taxon>Pseudomonadati</taxon>
        <taxon>Pseudomonadota</taxon>
        <taxon>Alphaproteobacteria</taxon>
        <taxon>Rhodobacterales</taxon>
        <taxon>Paracoccaceae</taxon>
        <taxon>Pseudogemmobacter</taxon>
    </lineage>
</organism>
<evidence type="ECO:0000256" key="1">
    <source>
        <dbReference type="ARBA" id="ARBA00006817"/>
    </source>
</evidence>
<accession>A0A3P5XKT3</accession>
<keyword evidence="4" id="KW-1185">Reference proteome</keyword>
<proteinExistence type="inferred from homology"/>
<dbReference type="RefSeq" id="WP_124087424.1">
    <property type="nucleotide sequence ID" value="NZ_UXAW01000081.1"/>
</dbReference>
<name>A0A3P5XKT3_9RHOB</name>
<evidence type="ECO:0000259" key="2">
    <source>
        <dbReference type="Pfam" id="PF08327"/>
    </source>
</evidence>
<dbReference type="OrthoDB" id="9805228at2"/>